<keyword evidence="2" id="KW-1185">Reference proteome</keyword>
<evidence type="ECO:0000313" key="2">
    <source>
        <dbReference type="Proteomes" id="UP000821845"/>
    </source>
</evidence>
<protein>
    <submittedName>
        <fullName evidence="1">Uncharacterized protein</fullName>
    </submittedName>
</protein>
<proteinExistence type="predicted"/>
<reference evidence="1" key="1">
    <citation type="submission" date="2020-05" db="EMBL/GenBank/DDBJ databases">
        <title>Large-scale comparative analyses of tick genomes elucidate their genetic diversity and vector capacities.</title>
        <authorList>
            <person name="Jia N."/>
            <person name="Wang J."/>
            <person name="Shi W."/>
            <person name="Du L."/>
            <person name="Sun Y."/>
            <person name="Zhan W."/>
            <person name="Jiang J."/>
            <person name="Wang Q."/>
            <person name="Zhang B."/>
            <person name="Ji P."/>
            <person name="Sakyi L.B."/>
            <person name="Cui X."/>
            <person name="Yuan T."/>
            <person name="Jiang B."/>
            <person name="Yang W."/>
            <person name="Lam T.T.-Y."/>
            <person name="Chang Q."/>
            <person name="Ding S."/>
            <person name="Wang X."/>
            <person name="Zhu J."/>
            <person name="Ruan X."/>
            <person name="Zhao L."/>
            <person name="Wei J."/>
            <person name="Que T."/>
            <person name="Du C."/>
            <person name="Cheng J."/>
            <person name="Dai P."/>
            <person name="Han X."/>
            <person name="Huang E."/>
            <person name="Gao Y."/>
            <person name="Liu J."/>
            <person name="Shao H."/>
            <person name="Ye R."/>
            <person name="Li L."/>
            <person name="Wei W."/>
            <person name="Wang X."/>
            <person name="Wang C."/>
            <person name="Yang T."/>
            <person name="Huo Q."/>
            <person name="Li W."/>
            <person name="Guo W."/>
            <person name="Chen H."/>
            <person name="Zhou L."/>
            <person name="Ni X."/>
            <person name="Tian J."/>
            <person name="Zhou Y."/>
            <person name="Sheng Y."/>
            <person name="Liu T."/>
            <person name="Pan Y."/>
            <person name="Xia L."/>
            <person name="Li J."/>
            <person name="Zhao F."/>
            <person name="Cao W."/>
        </authorList>
    </citation>
    <scope>NUCLEOTIDE SEQUENCE</scope>
    <source>
        <strain evidence="1">Hyas-2018</strain>
    </source>
</reference>
<dbReference type="EMBL" id="CM023491">
    <property type="protein sequence ID" value="KAH6941768.1"/>
    <property type="molecule type" value="Genomic_DNA"/>
</dbReference>
<name>A0ACB7T485_HYAAI</name>
<dbReference type="Proteomes" id="UP000821845">
    <property type="component" value="Chromosome 11"/>
</dbReference>
<organism evidence="1 2">
    <name type="scientific">Hyalomma asiaticum</name>
    <name type="common">Tick</name>
    <dbReference type="NCBI Taxonomy" id="266040"/>
    <lineage>
        <taxon>Eukaryota</taxon>
        <taxon>Metazoa</taxon>
        <taxon>Ecdysozoa</taxon>
        <taxon>Arthropoda</taxon>
        <taxon>Chelicerata</taxon>
        <taxon>Arachnida</taxon>
        <taxon>Acari</taxon>
        <taxon>Parasitiformes</taxon>
        <taxon>Ixodida</taxon>
        <taxon>Ixodoidea</taxon>
        <taxon>Ixodidae</taxon>
        <taxon>Hyalomminae</taxon>
        <taxon>Hyalomma</taxon>
    </lineage>
</organism>
<accession>A0ACB7T485</accession>
<sequence>MLSPRAQLWLKVGRTCNLSLGCLGMGGKSDVICTWGRVSTEILENHANFIDRDVRVKFLVRFFRMWVIGVLRRWASRDEALFKLFQKAGWIISVPTC</sequence>
<gene>
    <name evidence="1" type="ORF">HPB50_023574</name>
</gene>
<evidence type="ECO:0000313" key="1">
    <source>
        <dbReference type="EMBL" id="KAH6941768.1"/>
    </source>
</evidence>
<comment type="caution">
    <text evidence="1">The sequence shown here is derived from an EMBL/GenBank/DDBJ whole genome shotgun (WGS) entry which is preliminary data.</text>
</comment>